<dbReference type="Proteomes" id="UP000192775">
    <property type="component" value="Chromosome"/>
</dbReference>
<organism evidence="1 2">
    <name type="scientific">Cnuibacter physcomitrellae</name>
    <dbReference type="NCBI Taxonomy" id="1619308"/>
    <lineage>
        <taxon>Bacteria</taxon>
        <taxon>Bacillati</taxon>
        <taxon>Actinomycetota</taxon>
        <taxon>Actinomycetes</taxon>
        <taxon>Micrococcales</taxon>
        <taxon>Microbacteriaceae</taxon>
        <taxon>Cnuibacter</taxon>
    </lineage>
</organism>
<gene>
    <name evidence="1" type="ORF">B5808_09435</name>
</gene>
<reference evidence="1 2" key="1">
    <citation type="submission" date="2017-04" db="EMBL/GenBank/DDBJ databases">
        <authorList>
            <person name="Afonso C.L."/>
            <person name="Miller P.J."/>
            <person name="Scott M.A."/>
            <person name="Spackman E."/>
            <person name="Goraichik I."/>
            <person name="Dimitrov K.M."/>
            <person name="Suarez D.L."/>
            <person name="Swayne D.E."/>
        </authorList>
    </citation>
    <scope>NUCLEOTIDE SEQUENCE [LARGE SCALE GENOMIC DNA]</scope>
    <source>
        <strain evidence="2">XA(T)</strain>
    </source>
</reference>
<evidence type="ECO:0000313" key="1">
    <source>
        <dbReference type="EMBL" id="ARJ05418.1"/>
    </source>
</evidence>
<name>A0A1X9LMB7_9MICO</name>
<accession>A0A1X9LMB7</accession>
<protein>
    <submittedName>
        <fullName evidence="1">Uncharacterized protein</fullName>
    </submittedName>
</protein>
<proteinExistence type="predicted"/>
<keyword evidence="2" id="KW-1185">Reference proteome</keyword>
<dbReference type="AlphaFoldDB" id="A0A1X9LMB7"/>
<dbReference type="STRING" id="1619308.B5808_09435"/>
<dbReference type="KEGG" id="cphy:B5808_09435"/>
<evidence type="ECO:0000313" key="2">
    <source>
        <dbReference type="Proteomes" id="UP000192775"/>
    </source>
</evidence>
<dbReference type="EMBL" id="CP020715">
    <property type="protein sequence ID" value="ARJ05418.1"/>
    <property type="molecule type" value="Genomic_DNA"/>
</dbReference>
<sequence>MNRLLWLVAGIAVGFLAARQLGMTARGKAFFDDLDRRAKEFSDSLVEGYREREAELKSAIADES</sequence>
<dbReference type="RefSeq" id="WP_085019556.1">
    <property type="nucleotide sequence ID" value="NZ_BMHD01000001.1"/>
</dbReference>